<evidence type="ECO:0000256" key="2">
    <source>
        <dbReference type="ARBA" id="ARBA00022574"/>
    </source>
</evidence>
<accession>A0A1X2ISH1</accession>
<dbReference type="InterPro" id="IPR051865">
    <property type="entry name" value="WD-repeat_CDT2_adapter"/>
</dbReference>
<dbReference type="PANTHER" id="PTHR22852:SF0">
    <property type="entry name" value="DENTICLELESS PROTEIN HOMOLOG"/>
    <property type="match status" value="1"/>
</dbReference>
<dbReference type="Pfam" id="PF00400">
    <property type="entry name" value="WD40"/>
    <property type="match status" value="2"/>
</dbReference>
<dbReference type="InterPro" id="IPR036322">
    <property type="entry name" value="WD40_repeat_dom_sf"/>
</dbReference>
<reference evidence="7 8" key="1">
    <citation type="submission" date="2016-07" db="EMBL/GenBank/DDBJ databases">
        <title>Pervasive Adenine N6-methylation of Active Genes in Fungi.</title>
        <authorList>
            <consortium name="DOE Joint Genome Institute"/>
            <person name="Mondo S.J."/>
            <person name="Dannebaum R.O."/>
            <person name="Kuo R.C."/>
            <person name="Labutti K."/>
            <person name="Haridas S."/>
            <person name="Kuo A."/>
            <person name="Salamov A."/>
            <person name="Ahrendt S.R."/>
            <person name="Lipzen A."/>
            <person name="Sullivan W."/>
            <person name="Andreopoulos W.B."/>
            <person name="Clum A."/>
            <person name="Lindquist E."/>
            <person name="Daum C."/>
            <person name="Ramamoorthy G.K."/>
            <person name="Gryganskyi A."/>
            <person name="Culley D."/>
            <person name="Magnuson J.K."/>
            <person name="James T.Y."/>
            <person name="O'Malley M.A."/>
            <person name="Stajich J.E."/>
            <person name="Spatafora J.W."/>
            <person name="Visel A."/>
            <person name="Grigoriev I.V."/>
        </authorList>
    </citation>
    <scope>NUCLEOTIDE SEQUENCE [LARGE SCALE GENOMIC DNA]</scope>
    <source>
        <strain evidence="7 8">NRRL 1336</strain>
    </source>
</reference>
<comment type="caution">
    <text evidence="7">The sequence shown here is derived from an EMBL/GenBank/DDBJ whole genome shotgun (WGS) entry which is preliminary data.</text>
</comment>
<evidence type="ECO:0000256" key="5">
    <source>
        <dbReference type="ARBA" id="ARBA00038344"/>
    </source>
</evidence>
<keyword evidence="2 6" id="KW-0853">WD repeat</keyword>
<dbReference type="GO" id="GO:0043161">
    <property type="term" value="P:proteasome-mediated ubiquitin-dependent protein catabolic process"/>
    <property type="evidence" value="ECO:0007669"/>
    <property type="project" value="TreeGrafter"/>
</dbReference>
<organism evidence="7 8">
    <name type="scientific">Absidia repens</name>
    <dbReference type="NCBI Taxonomy" id="90262"/>
    <lineage>
        <taxon>Eukaryota</taxon>
        <taxon>Fungi</taxon>
        <taxon>Fungi incertae sedis</taxon>
        <taxon>Mucoromycota</taxon>
        <taxon>Mucoromycotina</taxon>
        <taxon>Mucoromycetes</taxon>
        <taxon>Mucorales</taxon>
        <taxon>Cunninghamellaceae</taxon>
        <taxon>Absidia</taxon>
    </lineage>
</organism>
<dbReference type="PROSITE" id="PS00678">
    <property type="entry name" value="WD_REPEATS_1"/>
    <property type="match status" value="1"/>
</dbReference>
<evidence type="ECO:0000313" key="7">
    <source>
        <dbReference type="EMBL" id="ORZ20676.1"/>
    </source>
</evidence>
<evidence type="ECO:0000256" key="1">
    <source>
        <dbReference type="ARBA" id="ARBA00004906"/>
    </source>
</evidence>
<evidence type="ECO:0000256" key="4">
    <source>
        <dbReference type="ARBA" id="ARBA00022786"/>
    </source>
</evidence>
<dbReference type="SUPFAM" id="SSF50978">
    <property type="entry name" value="WD40 repeat-like"/>
    <property type="match status" value="1"/>
</dbReference>
<evidence type="ECO:0000256" key="6">
    <source>
        <dbReference type="PROSITE-ProRule" id="PRU00221"/>
    </source>
</evidence>
<keyword evidence="4" id="KW-0833">Ubl conjugation pathway</keyword>
<sequence>MDASEGISDMKIDHSGTRLFALCTDNSVHIRYILDLTATARRYTDPGFNASSFTFKISISYDDQFLLTGSNDNHVYAWDIDGDTTNAHIFQGHPNTVTSVSWHKSRNDQFASRKMMISILGYGKLDKINTDYLY</sequence>
<dbReference type="PROSITE" id="PS50082">
    <property type="entry name" value="WD_REPEATS_2"/>
    <property type="match status" value="1"/>
</dbReference>
<feature type="repeat" description="WD" evidence="6">
    <location>
        <begin position="57"/>
        <end position="88"/>
    </location>
</feature>
<dbReference type="AlphaFoldDB" id="A0A1X2ISH1"/>
<dbReference type="GO" id="GO:0030674">
    <property type="term" value="F:protein-macromolecule adaptor activity"/>
    <property type="evidence" value="ECO:0007669"/>
    <property type="project" value="TreeGrafter"/>
</dbReference>
<dbReference type="InterPro" id="IPR015943">
    <property type="entry name" value="WD40/YVTN_repeat-like_dom_sf"/>
</dbReference>
<comment type="similarity">
    <text evidence="5">Belongs to the WD repeat cdt2 family.</text>
</comment>
<proteinExistence type="inferred from homology"/>
<keyword evidence="3" id="KW-0677">Repeat</keyword>
<evidence type="ECO:0000256" key="3">
    <source>
        <dbReference type="ARBA" id="ARBA00022737"/>
    </source>
</evidence>
<dbReference type="PANTHER" id="PTHR22852">
    <property type="entry name" value="LETHAL 2 DENTICLELESS PROTEIN RETINOIC ACID-REGULATED NUCLEAR MATRIX-ASSOCIATED PROTEIN"/>
    <property type="match status" value="1"/>
</dbReference>
<dbReference type="STRING" id="90262.A0A1X2ISH1"/>
<dbReference type="OrthoDB" id="2096344at2759"/>
<name>A0A1X2ISH1_9FUNG</name>
<dbReference type="Gene3D" id="2.130.10.10">
    <property type="entry name" value="YVTN repeat-like/Quinoprotein amine dehydrogenase"/>
    <property type="match status" value="1"/>
</dbReference>
<comment type="pathway">
    <text evidence="1">Protein modification; protein ubiquitination.</text>
</comment>
<dbReference type="Proteomes" id="UP000193560">
    <property type="component" value="Unassembled WGS sequence"/>
</dbReference>
<dbReference type="GO" id="GO:0005634">
    <property type="term" value="C:nucleus"/>
    <property type="evidence" value="ECO:0007669"/>
    <property type="project" value="TreeGrafter"/>
</dbReference>
<keyword evidence="8" id="KW-1185">Reference proteome</keyword>
<evidence type="ECO:0000313" key="8">
    <source>
        <dbReference type="Proteomes" id="UP000193560"/>
    </source>
</evidence>
<dbReference type="InterPro" id="IPR001680">
    <property type="entry name" value="WD40_rpt"/>
</dbReference>
<gene>
    <name evidence="7" type="ORF">BCR42DRAFT_489159</name>
</gene>
<protein>
    <submittedName>
        <fullName evidence="7">Uncharacterized protein</fullName>
    </submittedName>
</protein>
<dbReference type="EMBL" id="MCGE01000006">
    <property type="protein sequence ID" value="ORZ20676.1"/>
    <property type="molecule type" value="Genomic_DNA"/>
</dbReference>
<dbReference type="InterPro" id="IPR019775">
    <property type="entry name" value="WD40_repeat_CS"/>
</dbReference>